<dbReference type="EMBL" id="CP050898">
    <property type="protein sequence ID" value="QIX20748.1"/>
    <property type="molecule type" value="Genomic_DNA"/>
</dbReference>
<evidence type="ECO:0000313" key="2">
    <source>
        <dbReference type="Proteomes" id="UP000500870"/>
    </source>
</evidence>
<accession>A0A6H0ZIX1</accession>
<gene>
    <name evidence="1" type="ORF">FOB41_06175</name>
</gene>
<proteinExistence type="predicted"/>
<dbReference type="Proteomes" id="UP000500870">
    <property type="component" value="Chromosome 1"/>
</dbReference>
<organism evidence="1 2">
    <name type="scientific">Agrobacterium pusense</name>
    <dbReference type="NCBI Taxonomy" id="648995"/>
    <lineage>
        <taxon>Bacteria</taxon>
        <taxon>Pseudomonadati</taxon>
        <taxon>Pseudomonadota</taxon>
        <taxon>Alphaproteobacteria</taxon>
        <taxon>Hyphomicrobiales</taxon>
        <taxon>Rhizobiaceae</taxon>
        <taxon>Rhizobium/Agrobacterium group</taxon>
        <taxon>Agrobacterium</taxon>
    </lineage>
</organism>
<dbReference type="AlphaFoldDB" id="A0A6H0ZIX1"/>
<protein>
    <submittedName>
        <fullName evidence="1">Uncharacterized protein</fullName>
    </submittedName>
</protein>
<reference evidence="1 2" key="1">
    <citation type="submission" date="2020-04" db="EMBL/GenBank/DDBJ databases">
        <title>FDA dAtabase for Regulatory Grade micrObial Sequences (FDA-ARGOS): Supporting development and validation of Infectious Disease Dx tests.</title>
        <authorList>
            <person name="Sciortino C."/>
            <person name="Tallon L."/>
            <person name="Sadzewicz L."/>
            <person name="Vavikolanu K."/>
            <person name="Mehta A."/>
            <person name="Aluvathingal J."/>
            <person name="Nadendla S."/>
            <person name="Nandy P."/>
            <person name="Geyer C."/>
            <person name="Yan Y."/>
            <person name="Sichtig H."/>
        </authorList>
    </citation>
    <scope>NUCLEOTIDE SEQUENCE [LARGE SCALE GENOMIC DNA]</scope>
    <source>
        <strain evidence="1 2">FDAARGOS_633</strain>
    </source>
</reference>
<name>A0A6H0ZIX1_9HYPH</name>
<evidence type="ECO:0000313" key="1">
    <source>
        <dbReference type="EMBL" id="QIX20748.1"/>
    </source>
</evidence>
<sequence>MKQYRSTMPKLDGTILRFIARDISDLCRSFVEWHKPVEEDVDDWVNISQIEGEVAYQGYTFGQSVTIDVSGTKRLAHCYL</sequence>
<dbReference type="RefSeq" id="WP_177319110.1">
    <property type="nucleotide sequence ID" value="NZ_CP050898.1"/>
</dbReference>